<accession>W9VVQ9</accession>
<evidence type="ECO:0000256" key="1">
    <source>
        <dbReference type="SAM" id="Phobius"/>
    </source>
</evidence>
<dbReference type="eggNOG" id="COG5345">
    <property type="taxonomic scope" value="Bacteria"/>
</dbReference>
<evidence type="ECO:0000313" key="2">
    <source>
        <dbReference type="EMBL" id="EXJ14525.1"/>
    </source>
</evidence>
<gene>
    <name evidence="2" type="ORF">D779_2666</name>
</gene>
<organism evidence="2 3">
    <name type="scientific">Imhoffiella purpurea</name>
    <dbReference type="NCBI Taxonomy" id="1249627"/>
    <lineage>
        <taxon>Bacteria</taxon>
        <taxon>Pseudomonadati</taxon>
        <taxon>Pseudomonadota</taxon>
        <taxon>Gammaproteobacteria</taxon>
        <taxon>Chromatiales</taxon>
        <taxon>Chromatiaceae</taxon>
        <taxon>Imhoffiella</taxon>
    </lineage>
</organism>
<name>W9VVQ9_9GAMM</name>
<protein>
    <recommendedName>
        <fullName evidence="4">DUF2333 family protein</fullName>
    </recommendedName>
</protein>
<dbReference type="PIRSF" id="PIRSF029693">
    <property type="entry name" value="UCP029693"/>
    <property type="match status" value="1"/>
</dbReference>
<keyword evidence="1" id="KW-1133">Transmembrane helix</keyword>
<dbReference type="AlphaFoldDB" id="W9VVQ9"/>
<dbReference type="Pfam" id="PF10095">
    <property type="entry name" value="DUF2333"/>
    <property type="match status" value="1"/>
</dbReference>
<keyword evidence="1" id="KW-0812">Transmembrane</keyword>
<dbReference type="InterPro" id="IPR016936">
    <property type="entry name" value="UCP029693"/>
</dbReference>
<sequence length="382" mass="42776">MVILAEAPGHSGCGYPKVFIYEEFSMSPNLSLERPDLKTRVKRLIALYDPRIWKEKGIWWTGGLFLVTYFVVVIILGIIWSRSPATFDVHQNALEMLGGDESKLVTGTYTAATAIRIGDTLLNKPGGYLTNDMTPPGVYLDNIPNWEFGVLTELRDLADSLRNDFSRAQSQSIEDKDLQVAQPQFNYNSNSWILPSSESEYKKGLVALTRYLNRLADDKATDGQFFARADNLTAYLQLVEKRLGNLSQRLSYAVGEANLNTDLAGDPSARQSTPVPVQTVQKTPWLQIDDIFFEARGYTWALIHTLQAMEMDFKSVLEDKNALVSLQQIIRKLQDTQDSIWSPLILNGTGFGPMANHSLVMASYISRANAAVIDLRKLLEQG</sequence>
<evidence type="ECO:0000313" key="3">
    <source>
        <dbReference type="Proteomes" id="UP000019460"/>
    </source>
</evidence>
<dbReference type="Proteomes" id="UP000019460">
    <property type="component" value="Unassembled WGS sequence"/>
</dbReference>
<dbReference type="STRING" id="1249627.D779_2666"/>
<evidence type="ECO:0008006" key="4">
    <source>
        <dbReference type="Google" id="ProtNLM"/>
    </source>
</evidence>
<comment type="caution">
    <text evidence="2">The sequence shown here is derived from an EMBL/GenBank/DDBJ whole genome shotgun (WGS) entry which is preliminary data.</text>
</comment>
<feature type="transmembrane region" description="Helical" evidence="1">
    <location>
        <begin position="58"/>
        <end position="80"/>
    </location>
</feature>
<proteinExistence type="predicted"/>
<keyword evidence="3" id="KW-1185">Reference proteome</keyword>
<reference evidence="2 3" key="1">
    <citation type="submission" date="2012-11" db="EMBL/GenBank/DDBJ databases">
        <title>Genome assembly of Thiorhodococcus sp. AK35.</title>
        <authorList>
            <person name="Nupur N."/>
            <person name="Khatri I."/>
            <person name="Subramanian S."/>
            <person name="Pinnaka A."/>
        </authorList>
    </citation>
    <scope>NUCLEOTIDE SEQUENCE [LARGE SCALE GENOMIC DNA]</scope>
    <source>
        <strain evidence="2 3">AK35</strain>
    </source>
</reference>
<keyword evidence="1" id="KW-0472">Membrane</keyword>
<dbReference type="EMBL" id="AONC01000040">
    <property type="protein sequence ID" value="EXJ14525.1"/>
    <property type="molecule type" value="Genomic_DNA"/>
</dbReference>